<dbReference type="PANTHER" id="PTHR41349:SF1">
    <property type="entry name" value="PROTEIN CBG08683"/>
    <property type="match status" value="1"/>
</dbReference>
<accession>A0A0J5FWG7</accession>
<dbReference type="InterPro" id="IPR036691">
    <property type="entry name" value="Endo/exonu/phosph_ase_sf"/>
</dbReference>
<reference evidence="2 3" key="1">
    <citation type="submission" date="2015-06" db="EMBL/GenBank/DDBJ databases">
        <title>Draft Whole-Genome Sequence of the Entomopathogenic Bacterium Xenorhabdus khoisanae.</title>
        <authorList>
            <person name="Naidoo S."/>
            <person name="Featherston J."/>
            <person name="Gray V.M."/>
        </authorList>
    </citation>
    <scope>NUCLEOTIDE SEQUENCE [LARGE SCALE GENOMIC DNA]</scope>
    <source>
        <strain evidence="2 3">MCB</strain>
    </source>
</reference>
<organism evidence="2 3">
    <name type="scientific">Xenorhabdus khoisanae</name>
    <dbReference type="NCBI Taxonomy" id="880157"/>
    <lineage>
        <taxon>Bacteria</taxon>
        <taxon>Pseudomonadati</taxon>
        <taxon>Pseudomonadota</taxon>
        <taxon>Gammaproteobacteria</taxon>
        <taxon>Enterobacterales</taxon>
        <taxon>Morganellaceae</taxon>
        <taxon>Xenorhabdus</taxon>
    </lineage>
</organism>
<gene>
    <name evidence="2" type="ORF">AB204_03280</name>
</gene>
<name>A0A0J5FWG7_9GAMM</name>
<dbReference type="Proteomes" id="UP000036277">
    <property type="component" value="Unassembled WGS sequence"/>
</dbReference>
<dbReference type="PATRIC" id="fig|880157.4.peg.681"/>
<dbReference type="Gene3D" id="3.60.10.10">
    <property type="entry name" value="Endonuclease/exonuclease/phosphatase"/>
    <property type="match status" value="1"/>
</dbReference>
<evidence type="ECO:0000313" key="3">
    <source>
        <dbReference type="Proteomes" id="UP000036277"/>
    </source>
</evidence>
<dbReference type="PANTHER" id="PTHR41349">
    <property type="match status" value="1"/>
</dbReference>
<dbReference type="Pfam" id="PF03372">
    <property type="entry name" value="Exo_endo_phos"/>
    <property type="match status" value="1"/>
</dbReference>
<feature type="domain" description="Endonuclease/exonuclease/phosphatase" evidence="1">
    <location>
        <begin position="32"/>
        <end position="315"/>
    </location>
</feature>
<dbReference type="InterPro" id="IPR005135">
    <property type="entry name" value="Endo/exonuclease/phosphatase"/>
</dbReference>
<dbReference type="SUPFAM" id="SSF56219">
    <property type="entry name" value="DNase I-like"/>
    <property type="match status" value="1"/>
</dbReference>
<dbReference type="EMBL" id="LFCV01000018">
    <property type="protein sequence ID" value="KMJ46538.1"/>
    <property type="molecule type" value="Genomic_DNA"/>
</dbReference>
<sequence>MYSNGKNNKITLKVFTLNIWQEGVIVKGGYGGIINAIVSTNADLIALSEVKNHNNIDFTKRLVKTLNDKGIKYYSYKSKNDASILSRYPIIAHSSFDRFTKALIKINNTYIDFYSGHLDYKNAAYYLPKGYDGNTWKELANGPDTNINDILKENNQSRRPNSIKLLINDAQNEINNNHLIILAGDFNEPSWMDWSEETKNLFDHNGTVVPWTSSKLLTDSGYLDTYRIKYPDPVAYPGFTWPANNLYVDIKKLIWAAKADERERIDFIFFHNNPRLAVQDAVIIGPSSSIVKSKRVQETSQDKFKQPKGVWPTDHKGVLVTFDLRS</sequence>
<evidence type="ECO:0000313" key="2">
    <source>
        <dbReference type="EMBL" id="KMJ46538.1"/>
    </source>
</evidence>
<keyword evidence="3" id="KW-1185">Reference proteome</keyword>
<dbReference type="AlphaFoldDB" id="A0A0J5FWG7"/>
<dbReference type="STRING" id="880157.AB204_03280"/>
<proteinExistence type="predicted"/>
<evidence type="ECO:0000259" key="1">
    <source>
        <dbReference type="Pfam" id="PF03372"/>
    </source>
</evidence>
<protein>
    <recommendedName>
        <fullName evidence="1">Endonuclease/exonuclease/phosphatase domain-containing protein</fullName>
    </recommendedName>
</protein>
<dbReference type="GO" id="GO:0003824">
    <property type="term" value="F:catalytic activity"/>
    <property type="evidence" value="ECO:0007669"/>
    <property type="project" value="InterPro"/>
</dbReference>
<comment type="caution">
    <text evidence="2">The sequence shown here is derived from an EMBL/GenBank/DDBJ whole genome shotgun (WGS) entry which is preliminary data.</text>
</comment>